<feature type="region of interest" description="Disordered" evidence="6">
    <location>
        <begin position="316"/>
        <end position="336"/>
    </location>
</feature>
<dbReference type="Proteomes" id="UP001150538">
    <property type="component" value="Unassembled WGS sequence"/>
</dbReference>
<keyword evidence="4 7" id="KW-1133">Transmembrane helix</keyword>
<dbReference type="InterPro" id="IPR036259">
    <property type="entry name" value="MFS_trans_sf"/>
</dbReference>
<feature type="transmembrane region" description="Helical" evidence="7">
    <location>
        <begin position="164"/>
        <end position="184"/>
    </location>
</feature>
<evidence type="ECO:0000259" key="8">
    <source>
        <dbReference type="PROSITE" id="PS50850"/>
    </source>
</evidence>
<evidence type="ECO:0000313" key="9">
    <source>
        <dbReference type="EMBL" id="KAJ1920402.1"/>
    </source>
</evidence>
<dbReference type="SUPFAM" id="SSF103473">
    <property type="entry name" value="MFS general substrate transporter"/>
    <property type="match status" value="1"/>
</dbReference>
<evidence type="ECO:0000256" key="3">
    <source>
        <dbReference type="ARBA" id="ARBA00022692"/>
    </source>
</evidence>
<comment type="subcellular location">
    <subcellularLocation>
        <location evidence="1">Membrane</location>
        <topology evidence="1">Multi-pass membrane protein</topology>
    </subcellularLocation>
</comment>
<evidence type="ECO:0000256" key="5">
    <source>
        <dbReference type="ARBA" id="ARBA00023136"/>
    </source>
</evidence>
<evidence type="ECO:0000313" key="10">
    <source>
        <dbReference type="Proteomes" id="UP001150538"/>
    </source>
</evidence>
<dbReference type="PROSITE" id="PS50850">
    <property type="entry name" value="MFS"/>
    <property type="match status" value="1"/>
</dbReference>
<accession>A0A9W8A8F8</accession>
<dbReference type="Gene3D" id="1.20.1250.20">
    <property type="entry name" value="MFS general substrate transporter like domains"/>
    <property type="match status" value="2"/>
</dbReference>
<dbReference type="OrthoDB" id="3639251at2759"/>
<keyword evidence="5 7" id="KW-0472">Membrane</keyword>
<dbReference type="PANTHER" id="PTHR43791">
    <property type="entry name" value="PERMEASE-RELATED"/>
    <property type="match status" value="1"/>
</dbReference>
<feature type="transmembrane region" description="Helical" evidence="7">
    <location>
        <begin position="220"/>
        <end position="239"/>
    </location>
</feature>
<keyword evidence="2" id="KW-0813">Transport</keyword>
<feature type="transmembrane region" description="Helical" evidence="7">
    <location>
        <begin position="26"/>
        <end position="47"/>
    </location>
</feature>
<feature type="transmembrane region" description="Helical" evidence="7">
    <location>
        <begin position="127"/>
        <end position="152"/>
    </location>
</feature>
<feature type="transmembrane region" description="Helical" evidence="7">
    <location>
        <begin position="59"/>
        <end position="79"/>
    </location>
</feature>
<name>A0A9W8A8F8_9FUNG</name>
<dbReference type="PANTHER" id="PTHR43791:SF36">
    <property type="entry name" value="TRANSPORTER, PUTATIVE (AFU_ORTHOLOGUE AFUA_6G08340)-RELATED"/>
    <property type="match status" value="1"/>
</dbReference>
<dbReference type="EMBL" id="JANBPU010000014">
    <property type="protein sequence ID" value="KAJ1920402.1"/>
    <property type="molecule type" value="Genomic_DNA"/>
</dbReference>
<evidence type="ECO:0000256" key="4">
    <source>
        <dbReference type="ARBA" id="ARBA00022989"/>
    </source>
</evidence>
<dbReference type="GO" id="GO:0016020">
    <property type="term" value="C:membrane"/>
    <property type="evidence" value="ECO:0007669"/>
    <property type="project" value="UniProtKB-SubCell"/>
</dbReference>
<feature type="transmembrane region" description="Helical" evidence="7">
    <location>
        <begin position="283"/>
        <end position="306"/>
    </location>
</feature>
<sequence length="355" mass="39417">MHAGFVPGFIYYISFWYTKRQQGPRLSLFFSAGTFAGIFAGPLAAALTNINGKLKEYQYIFLVEGGVTVFLGIVSIFLLSNYPESARFLTKEEKETAVKLLKREQALSGGRHVILSQVPKFLLDWKLWAYGIIFWISSTAGITQAIFGPTLIASMGYTSTKAQIMSSLPSTCGFVSQLLSMFIPRIFPRLSVLIMIQALFTCACYIVLATTTGNKLRMAFLCLANFGTSPIMPYVSLWMLNNTVGVTQRAVGSGLTIMLGGIGGLIGSHLYREMDKPYYRHGHRIIAVLFGISFLLTLSLAAFFFFENRRRDKLEFGRNHNSDGGQTPGGDVDLDDGDTEVELMGDKLQSHRYTF</sequence>
<dbReference type="InterPro" id="IPR020846">
    <property type="entry name" value="MFS_dom"/>
</dbReference>
<keyword evidence="10" id="KW-1185">Reference proteome</keyword>
<dbReference type="AlphaFoldDB" id="A0A9W8A8F8"/>
<reference evidence="9" key="1">
    <citation type="submission" date="2022-07" db="EMBL/GenBank/DDBJ databases">
        <title>Phylogenomic reconstructions and comparative analyses of Kickxellomycotina fungi.</title>
        <authorList>
            <person name="Reynolds N.K."/>
            <person name="Stajich J.E."/>
            <person name="Barry K."/>
            <person name="Grigoriev I.V."/>
            <person name="Crous P."/>
            <person name="Smith M.E."/>
        </authorList>
    </citation>
    <scope>NUCLEOTIDE SEQUENCE</scope>
    <source>
        <strain evidence="9">NBRC 100468</strain>
    </source>
</reference>
<evidence type="ECO:0000256" key="6">
    <source>
        <dbReference type="SAM" id="MobiDB-lite"/>
    </source>
</evidence>
<feature type="transmembrane region" description="Helical" evidence="7">
    <location>
        <begin position="190"/>
        <end position="208"/>
    </location>
</feature>
<proteinExistence type="predicted"/>
<protein>
    <recommendedName>
        <fullName evidence="8">Major facilitator superfamily (MFS) profile domain-containing protein</fullName>
    </recommendedName>
</protein>
<organism evidence="9 10">
    <name type="scientific">Mycoemilia scoparia</name>
    <dbReference type="NCBI Taxonomy" id="417184"/>
    <lineage>
        <taxon>Eukaryota</taxon>
        <taxon>Fungi</taxon>
        <taxon>Fungi incertae sedis</taxon>
        <taxon>Zoopagomycota</taxon>
        <taxon>Kickxellomycotina</taxon>
        <taxon>Kickxellomycetes</taxon>
        <taxon>Kickxellales</taxon>
        <taxon>Kickxellaceae</taxon>
        <taxon>Mycoemilia</taxon>
    </lineage>
</organism>
<dbReference type="Pfam" id="PF07690">
    <property type="entry name" value="MFS_1"/>
    <property type="match status" value="1"/>
</dbReference>
<keyword evidence="3 7" id="KW-0812">Transmembrane</keyword>
<feature type="transmembrane region" description="Helical" evidence="7">
    <location>
        <begin position="251"/>
        <end position="271"/>
    </location>
</feature>
<feature type="domain" description="Major facilitator superfamily (MFS) profile" evidence="8">
    <location>
        <begin position="1"/>
        <end position="311"/>
    </location>
</feature>
<evidence type="ECO:0000256" key="1">
    <source>
        <dbReference type="ARBA" id="ARBA00004141"/>
    </source>
</evidence>
<gene>
    <name evidence="9" type="ORF">H4219_001378</name>
</gene>
<evidence type="ECO:0000256" key="2">
    <source>
        <dbReference type="ARBA" id="ARBA00022448"/>
    </source>
</evidence>
<dbReference type="InterPro" id="IPR011701">
    <property type="entry name" value="MFS"/>
</dbReference>
<evidence type="ECO:0000256" key="7">
    <source>
        <dbReference type="SAM" id="Phobius"/>
    </source>
</evidence>
<dbReference type="GO" id="GO:0022857">
    <property type="term" value="F:transmembrane transporter activity"/>
    <property type="evidence" value="ECO:0007669"/>
    <property type="project" value="InterPro"/>
</dbReference>
<comment type="caution">
    <text evidence="9">The sequence shown here is derived from an EMBL/GenBank/DDBJ whole genome shotgun (WGS) entry which is preliminary data.</text>
</comment>